<sequence length="138" mass="15394">MGILGPFPLPVLQAVELAFKTAAENDQRSARCVAISDSVRRLFVRGWKSCALGNARGVDGRTKGSGRDHKLGIAFLRCDLQRRQAQVKCRQRRHVSNIQCCRPHHAAAASLDLFLLEMIDQAHGVTGAWRRKDTHTHE</sequence>
<protein>
    <submittedName>
        <fullName evidence="1">Uncharacterized protein</fullName>
    </submittedName>
</protein>
<dbReference type="AlphaFoldDB" id="A0A024TZA5"/>
<dbReference type="VEuPathDB" id="FungiDB:H310_08432"/>
<name>A0A024TZA5_9STRA</name>
<gene>
    <name evidence="1" type="ORF">H310_08432</name>
</gene>
<dbReference type="EMBL" id="KI913968">
    <property type="protein sequence ID" value="ETV98951.1"/>
    <property type="molecule type" value="Genomic_DNA"/>
</dbReference>
<evidence type="ECO:0000313" key="1">
    <source>
        <dbReference type="EMBL" id="ETV98951.1"/>
    </source>
</evidence>
<dbReference type="RefSeq" id="XP_008872379.1">
    <property type="nucleotide sequence ID" value="XM_008874157.1"/>
</dbReference>
<accession>A0A024TZA5</accession>
<organism evidence="1">
    <name type="scientific">Aphanomyces invadans</name>
    <dbReference type="NCBI Taxonomy" id="157072"/>
    <lineage>
        <taxon>Eukaryota</taxon>
        <taxon>Sar</taxon>
        <taxon>Stramenopiles</taxon>
        <taxon>Oomycota</taxon>
        <taxon>Saprolegniomycetes</taxon>
        <taxon>Saprolegniales</taxon>
        <taxon>Verrucalvaceae</taxon>
        <taxon>Aphanomyces</taxon>
    </lineage>
</organism>
<reference evidence="1" key="1">
    <citation type="submission" date="2013-12" db="EMBL/GenBank/DDBJ databases">
        <title>The Genome Sequence of Aphanomyces invadans NJM9701.</title>
        <authorList>
            <consortium name="The Broad Institute Genomics Platform"/>
            <person name="Russ C."/>
            <person name="Tyler B."/>
            <person name="van West P."/>
            <person name="Dieguez-Uribeondo J."/>
            <person name="Young S.K."/>
            <person name="Zeng Q."/>
            <person name="Gargeya S."/>
            <person name="Fitzgerald M."/>
            <person name="Abouelleil A."/>
            <person name="Alvarado L."/>
            <person name="Chapman S.B."/>
            <person name="Gainer-Dewar J."/>
            <person name="Goldberg J."/>
            <person name="Griggs A."/>
            <person name="Gujja S."/>
            <person name="Hansen M."/>
            <person name="Howarth C."/>
            <person name="Imamovic A."/>
            <person name="Ireland A."/>
            <person name="Larimer J."/>
            <person name="McCowan C."/>
            <person name="Murphy C."/>
            <person name="Pearson M."/>
            <person name="Poon T.W."/>
            <person name="Priest M."/>
            <person name="Roberts A."/>
            <person name="Saif S."/>
            <person name="Shea T."/>
            <person name="Sykes S."/>
            <person name="Wortman J."/>
            <person name="Nusbaum C."/>
            <person name="Birren B."/>
        </authorList>
    </citation>
    <scope>NUCLEOTIDE SEQUENCE [LARGE SCALE GENOMIC DNA]</scope>
    <source>
        <strain evidence="1">NJM9701</strain>
    </source>
</reference>
<proteinExistence type="predicted"/>
<dbReference type="GeneID" id="20085482"/>